<feature type="compositionally biased region" description="Basic and acidic residues" evidence="1">
    <location>
        <begin position="479"/>
        <end position="499"/>
    </location>
</feature>
<feature type="region of interest" description="Disordered" evidence="1">
    <location>
        <begin position="117"/>
        <end position="146"/>
    </location>
</feature>
<proteinExistence type="predicted"/>
<reference evidence="3 4" key="1">
    <citation type="submission" date="2019-12" db="EMBL/GenBank/DDBJ databases">
        <authorList>
            <person name="Floudas D."/>
            <person name="Bentzer J."/>
            <person name="Ahren D."/>
            <person name="Johansson T."/>
            <person name="Persson P."/>
            <person name="Tunlid A."/>
        </authorList>
    </citation>
    <scope>NUCLEOTIDE SEQUENCE [LARGE SCALE GENOMIC DNA]</scope>
    <source>
        <strain evidence="3 4">CBS 102.39</strain>
    </source>
</reference>
<protein>
    <submittedName>
        <fullName evidence="3">Uncharacterized protein</fullName>
    </submittedName>
</protein>
<dbReference type="Proteomes" id="UP000521872">
    <property type="component" value="Unassembled WGS sequence"/>
</dbReference>
<dbReference type="AlphaFoldDB" id="A0A8H4VR78"/>
<name>A0A8H4VR78_9AGAR</name>
<feature type="compositionally biased region" description="Low complexity" evidence="1">
    <location>
        <begin position="131"/>
        <end position="146"/>
    </location>
</feature>
<evidence type="ECO:0000313" key="4">
    <source>
        <dbReference type="Proteomes" id="UP000521872"/>
    </source>
</evidence>
<feature type="signal peptide" evidence="2">
    <location>
        <begin position="1"/>
        <end position="21"/>
    </location>
</feature>
<evidence type="ECO:0000256" key="2">
    <source>
        <dbReference type="SAM" id="SignalP"/>
    </source>
</evidence>
<evidence type="ECO:0000313" key="3">
    <source>
        <dbReference type="EMBL" id="KAF4619901.1"/>
    </source>
</evidence>
<comment type="caution">
    <text evidence="3">The sequence shown here is derived from an EMBL/GenBank/DDBJ whole genome shotgun (WGS) entry which is preliminary data.</text>
</comment>
<keyword evidence="4" id="KW-1185">Reference proteome</keyword>
<evidence type="ECO:0000256" key="1">
    <source>
        <dbReference type="SAM" id="MobiDB-lite"/>
    </source>
</evidence>
<feature type="region of interest" description="Disordered" evidence="1">
    <location>
        <begin position="477"/>
        <end position="508"/>
    </location>
</feature>
<gene>
    <name evidence="3" type="ORF">D9613_005050</name>
</gene>
<organism evidence="3 4">
    <name type="scientific">Agrocybe pediades</name>
    <dbReference type="NCBI Taxonomy" id="84607"/>
    <lineage>
        <taxon>Eukaryota</taxon>
        <taxon>Fungi</taxon>
        <taxon>Dikarya</taxon>
        <taxon>Basidiomycota</taxon>
        <taxon>Agaricomycotina</taxon>
        <taxon>Agaricomycetes</taxon>
        <taxon>Agaricomycetidae</taxon>
        <taxon>Agaricales</taxon>
        <taxon>Agaricineae</taxon>
        <taxon>Strophariaceae</taxon>
        <taxon>Agrocybe</taxon>
    </lineage>
</organism>
<accession>A0A8H4VR78</accession>
<keyword evidence="2" id="KW-0732">Signal</keyword>
<dbReference type="EMBL" id="JAACJL010000016">
    <property type="protein sequence ID" value="KAF4619901.1"/>
    <property type="molecule type" value="Genomic_DNA"/>
</dbReference>
<feature type="chain" id="PRO_5034655027" evidence="2">
    <location>
        <begin position="22"/>
        <end position="550"/>
    </location>
</feature>
<sequence length="550" mass="61646">MIICCLFSLLLLAKWMFICLRRNPNSRRRYEPWPYCLRAKFRFRLKDSTTQSHPHHSLLGPSESKFAKRSKSAFLIGLFGSPSWETRYSAVIHEGPVLSRDSDSYYFRSSFHGFGSAGSHPMDSTRRKMGQQWSSRSQTPTRTPSFSFMDLGPEDLAYKSTIHVSSPLARSSRIFSVKRRRYLSNDTGLHSGSVFFPGRNKSHPFVELANLQSKSLDSYPEANIYAPEPAFIPLGDKRNTFPVYDALGIRQSNLTGSSGTEVWRRGSVVQTSDLQSPPLIISQKEEQGSSGLFNSSNFPAAIDEATRFSASTVGSQLPEETVQDVSATNIPLSPPPYKDSQSNIIPFRERVTPLKPRKRHEHVQPPPSTQQSRAILRSAKHGPSPLRSMFIPAEEQSTDIIGFSLGDSLNEQPPNILSTNHEVSELASCILEKKPLSEAKSSEDSLTNLLKELLDETSAWDESLFVDENFKALVGGEGTSKDQIRRNNDSLTEPSDKSRQGGGQDHDLEEILEVEDVDFDIGIFRLYDQVNSFWDEEVFQDPSCIIGLAR</sequence>